<accession>A0ACB7TGP6</accession>
<proteinExistence type="predicted"/>
<keyword evidence="2" id="KW-1185">Reference proteome</keyword>
<reference evidence="1" key="1">
    <citation type="submission" date="2020-05" db="EMBL/GenBank/DDBJ databases">
        <title>Large-scale comparative analyses of tick genomes elucidate their genetic diversity and vector capacities.</title>
        <authorList>
            <person name="Jia N."/>
            <person name="Wang J."/>
            <person name="Shi W."/>
            <person name="Du L."/>
            <person name="Sun Y."/>
            <person name="Zhan W."/>
            <person name="Jiang J."/>
            <person name="Wang Q."/>
            <person name="Zhang B."/>
            <person name="Ji P."/>
            <person name="Sakyi L.B."/>
            <person name="Cui X."/>
            <person name="Yuan T."/>
            <person name="Jiang B."/>
            <person name="Yang W."/>
            <person name="Lam T.T.-Y."/>
            <person name="Chang Q."/>
            <person name="Ding S."/>
            <person name="Wang X."/>
            <person name="Zhu J."/>
            <person name="Ruan X."/>
            <person name="Zhao L."/>
            <person name="Wei J."/>
            <person name="Que T."/>
            <person name="Du C."/>
            <person name="Cheng J."/>
            <person name="Dai P."/>
            <person name="Han X."/>
            <person name="Huang E."/>
            <person name="Gao Y."/>
            <person name="Liu J."/>
            <person name="Shao H."/>
            <person name="Ye R."/>
            <person name="Li L."/>
            <person name="Wei W."/>
            <person name="Wang X."/>
            <person name="Wang C."/>
            <person name="Yang T."/>
            <person name="Huo Q."/>
            <person name="Li W."/>
            <person name="Guo W."/>
            <person name="Chen H."/>
            <person name="Zhou L."/>
            <person name="Ni X."/>
            <person name="Tian J."/>
            <person name="Zhou Y."/>
            <person name="Sheng Y."/>
            <person name="Liu T."/>
            <person name="Pan Y."/>
            <person name="Xia L."/>
            <person name="Li J."/>
            <person name="Zhao F."/>
            <person name="Cao W."/>
        </authorList>
    </citation>
    <scope>NUCLEOTIDE SEQUENCE</scope>
    <source>
        <strain evidence="1">Hyas-2018</strain>
    </source>
</reference>
<evidence type="ECO:0000313" key="2">
    <source>
        <dbReference type="Proteomes" id="UP000821845"/>
    </source>
</evidence>
<gene>
    <name evidence="1" type="ORF">HPB50_007750</name>
</gene>
<dbReference type="Proteomes" id="UP000821845">
    <property type="component" value="Chromosome 1"/>
</dbReference>
<protein>
    <submittedName>
        <fullName evidence="1">Uncharacterized protein</fullName>
    </submittedName>
</protein>
<organism evidence="1 2">
    <name type="scientific">Hyalomma asiaticum</name>
    <name type="common">Tick</name>
    <dbReference type="NCBI Taxonomy" id="266040"/>
    <lineage>
        <taxon>Eukaryota</taxon>
        <taxon>Metazoa</taxon>
        <taxon>Ecdysozoa</taxon>
        <taxon>Arthropoda</taxon>
        <taxon>Chelicerata</taxon>
        <taxon>Arachnida</taxon>
        <taxon>Acari</taxon>
        <taxon>Parasitiformes</taxon>
        <taxon>Ixodida</taxon>
        <taxon>Ixodoidea</taxon>
        <taxon>Ixodidae</taxon>
        <taxon>Hyalomminae</taxon>
        <taxon>Hyalomma</taxon>
    </lineage>
</organism>
<name>A0ACB7TGP6_HYAAI</name>
<comment type="caution">
    <text evidence="1">The sequence shown here is derived from an EMBL/GenBank/DDBJ whole genome shotgun (WGS) entry which is preliminary data.</text>
</comment>
<sequence>MAPSAFVCSAPRAKLLMVKKSLKNPPTGEVLVSSCAASLEHRDDDLMEDAVPAQEARVNADPQAALPQAPTINSAPGVAAEVQMPDVPPHRSRFLEAEYGKMHSHVNNGDHRTTGRS</sequence>
<dbReference type="EMBL" id="CM023481">
    <property type="protein sequence ID" value="KAH6945288.1"/>
    <property type="molecule type" value="Genomic_DNA"/>
</dbReference>
<evidence type="ECO:0000313" key="1">
    <source>
        <dbReference type="EMBL" id="KAH6945288.1"/>
    </source>
</evidence>